<dbReference type="PROSITE" id="PS51082">
    <property type="entry name" value="WH2"/>
    <property type="match status" value="1"/>
</dbReference>
<keyword evidence="2" id="KW-1133">Transmembrane helix</keyword>
<feature type="domain" description="WH2" evidence="3">
    <location>
        <begin position="438"/>
        <end position="455"/>
    </location>
</feature>
<dbReference type="SUPFAM" id="SSF56112">
    <property type="entry name" value="Protein kinase-like (PK-like)"/>
    <property type="match status" value="1"/>
</dbReference>
<name>A0ABM0MJY2_SACKO</name>
<keyword evidence="4" id="KW-1185">Reference proteome</keyword>
<accession>A0ABM0MJY2</accession>
<evidence type="ECO:0000259" key="3">
    <source>
        <dbReference type="PROSITE" id="PS51082"/>
    </source>
</evidence>
<dbReference type="RefSeq" id="XP_006820323.1">
    <property type="nucleotide sequence ID" value="XM_006820260.1"/>
</dbReference>
<evidence type="ECO:0000256" key="1">
    <source>
        <dbReference type="SAM" id="MobiDB-lite"/>
    </source>
</evidence>
<feature type="region of interest" description="Disordered" evidence="1">
    <location>
        <begin position="352"/>
        <end position="463"/>
    </location>
</feature>
<reference evidence="5" key="1">
    <citation type="submission" date="2025-08" db="UniProtKB">
        <authorList>
            <consortium name="RefSeq"/>
        </authorList>
    </citation>
    <scope>IDENTIFICATION</scope>
    <source>
        <tissue evidence="5">Testes</tissue>
    </source>
</reference>
<proteinExistence type="predicted"/>
<dbReference type="Proteomes" id="UP000694865">
    <property type="component" value="Unplaced"/>
</dbReference>
<protein>
    <submittedName>
        <fullName evidence="5">Slowpoke-binding protein-like</fullName>
    </submittedName>
</protein>
<evidence type="ECO:0000313" key="4">
    <source>
        <dbReference type="Proteomes" id="UP000694865"/>
    </source>
</evidence>
<dbReference type="GeneID" id="102801364"/>
<sequence length="463" mass="53140">MGEVWSFLTNHIYLPILGGVLLLAVVCLLVVWLVCKWRNSRNYDYSALEHEMGLSERLRIEREQQYEAKRESALLNCQFYLRSMAGQYTMVEQLPNIGTRVNKDWFLVQDKRSKSTKLLTMSIRSSGCPIKLTKTNRKTLKEMLQLIHHPYLLPMDDVDFVAEQDLIVVVQHYNHNGSLKDIIYKSKPYQDVENKYSTVGYGLSLYQIQLYGKQVLEALIYLDDHGINIQGHVQSGNIIIENDTCRLCGYENILLGFTARSHHAIRRRLRDGKDGGDRLAFGMLLYEMCAGCELDTADPTERHLLKCQHCPDLIQILEFIFYNEKGKIPAFYKIRNHSFFKDVRLLQLERNRPPPMHFSSNMKSLIKQSQGKKKGAKLKPKDSRHQASSNPEDMVSTPPKLAEFLHTSGPAYTSPPSAPVPLQPDSGHIQKRSSAPTERSALLRSIEKGTKLKKTYTRFDPRV</sequence>
<keyword evidence="2" id="KW-0812">Transmembrane</keyword>
<organism evidence="4 5">
    <name type="scientific">Saccoglossus kowalevskii</name>
    <name type="common">Acorn worm</name>
    <dbReference type="NCBI Taxonomy" id="10224"/>
    <lineage>
        <taxon>Eukaryota</taxon>
        <taxon>Metazoa</taxon>
        <taxon>Hemichordata</taxon>
        <taxon>Enteropneusta</taxon>
        <taxon>Harrimaniidae</taxon>
        <taxon>Saccoglossus</taxon>
    </lineage>
</organism>
<keyword evidence="2" id="KW-0472">Membrane</keyword>
<evidence type="ECO:0000256" key="2">
    <source>
        <dbReference type="SAM" id="Phobius"/>
    </source>
</evidence>
<dbReference type="CDD" id="cd21762">
    <property type="entry name" value="WH2"/>
    <property type="match status" value="1"/>
</dbReference>
<evidence type="ECO:0000313" key="5">
    <source>
        <dbReference type="RefSeq" id="XP_006820323.1"/>
    </source>
</evidence>
<dbReference type="InterPro" id="IPR011009">
    <property type="entry name" value="Kinase-like_dom_sf"/>
</dbReference>
<dbReference type="InterPro" id="IPR003124">
    <property type="entry name" value="WH2_dom"/>
</dbReference>
<dbReference type="Gene3D" id="1.10.510.10">
    <property type="entry name" value="Transferase(Phosphotransferase) domain 1"/>
    <property type="match status" value="1"/>
</dbReference>
<feature type="transmembrane region" description="Helical" evidence="2">
    <location>
        <begin position="12"/>
        <end position="35"/>
    </location>
</feature>
<gene>
    <name evidence="5" type="primary">LOC102801364</name>
</gene>